<comment type="caution">
    <text evidence="1">The sequence shown here is derived from an EMBL/GenBank/DDBJ whole genome shotgun (WGS) entry which is preliminary data.</text>
</comment>
<dbReference type="GO" id="GO:0005829">
    <property type="term" value="C:cytosol"/>
    <property type="evidence" value="ECO:0007669"/>
    <property type="project" value="TreeGrafter"/>
</dbReference>
<dbReference type="PANTHER" id="PTHR43393">
    <property type="entry name" value="CYTOKININ RIBOSIDE 5'-MONOPHOSPHATE PHOSPHORIBOHYDROLASE"/>
    <property type="match status" value="1"/>
</dbReference>
<sequence>MLIRNVTFLGFSEAEPGGELYESAFNTAKLLVEMGYMVVNGGGPGVMRAATEGAHAAKGRAIGIYFSPKGMTNFEGKDPQNKVDQEILCPDYVQRTLKLLDYGDCYLIFAGGTGTISEFGMAWGLARLYFGHHKPLLLYGSFWYPIMEILAEKLPLRKEELEVYRIVNNPKEALLAIREFEDKM</sequence>
<dbReference type="Gene3D" id="3.40.50.450">
    <property type="match status" value="1"/>
</dbReference>
<evidence type="ECO:0008006" key="3">
    <source>
        <dbReference type="Google" id="ProtNLM"/>
    </source>
</evidence>
<dbReference type="EMBL" id="PEYO01000010">
    <property type="protein sequence ID" value="PIU03683.1"/>
    <property type="molecule type" value="Genomic_DNA"/>
</dbReference>
<name>A0A2M6XDC0_9BACT</name>
<protein>
    <recommendedName>
        <fullName evidence="3">DNA-binding protein</fullName>
    </recommendedName>
</protein>
<dbReference type="InterPro" id="IPR052341">
    <property type="entry name" value="LOG_family_nucleotidases"/>
</dbReference>
<dbReference type="InterPro" id="IPR031100">
    <property type="entry name" value="LOG_fam"/>
</dbReference>
<dbReference type="PANTHER" id="PTHR43393:SF3">
    <property type="entry name" value="LYSINE DECARBOXYLASE-LIKE PROTEIN"/>
    <property type="match status" value="1"/>
</dbReference>
<reference evidence="2" key="1">
    <citation type="submission" date="2017-09" db="EMBL/GenBank/DDBJ databases">
        <title>Depth-based differentiation of microbial function through sediment-hosted aquifers and enrichment of novel symbionts in the deep terrestrial subsurface.</title>
        <authorList>
            <person name="Probst A.J."/>
            <person name="Ladd B."/>
            <person name="Jarett J.K."/>
            <person name="Geller-Mcgrath D.E."/>
            <person name="Sieber C.M.K."/>
            <person name="Emerson J.B."/>
            <person name="Anantharaman K."/>
            <person name="Thomas B.C."/>
            <person name="Malmstrom R."/>
            <person name="Stieglmeier M."/>
            <person name="Klingl A."/>
            <person name="Woyke T."/>
            <person name="Ryan C.M."/>
            <person name="Banfield J.F."/>
        </authorList>
    </citation>
    <scope>NUCLEOTIDE SEQUENCE [LARGE SCALE GENOMIC DNA]</scope>
</reference>
<gene>
    <name evidence="1" type="ORF">COT44_01800</name>
</gene>
<accession>A0A2M6XDC0</accession>
<dbReference type="Proteomes" id="UP000228996">
    <property type="component" value="Unassembled WGS sequence"/>
</dbReference>
<evidence type="ECO:0000313" key="1">
    <source>
        <dbReference type="EMBL" id="PIU03683.1"/>
    </source>
</evidence>
<organism evidence="1 2">
    <name type="scientific">Candidatus Shapirobacteria bacterium CG08_land_8_20_14_0_20_39_18</name>
    <dbReference type="NCBI Taxonomy" id="1974883"/>
    <lineage>
        <taxon>Bacteria</taxon>
        <taxon>Candidatus Shapironibacteriota</taxon>
    </lineage>
</organism>
<evidence type="ECO:0000313" key="2">
    <source>
        <dbReference type="Proteomes" id="UP000228996"/>
    </source>
</evidence>
<dbReference type="AlphaFoldDB" id="A0A2M6XDC0"/>
<dbReference type="SUPFAM" id="SSF102405">
    <property type="entry name" value="MCP/YpsA-like"/>
    <property type="match status" value="1"/>
</dbReference>
<proteinExistence type="predicted"/>
<dbReference type="Pfam" id="PF03641">
    <property type="entry name" value="Lysine_decarbox"/>
    <property type="match status" value="1"/>
</dbReference>